<name>A0A6A5VEC0_9PLEO</name>
<evidence type="ECO:0000313" key="2">
    <source>
        <dbReference type="Proteomes" id="UP000800036"/>
    </source>
</evidence>
<gene>
    <name evidence="1" type="ORF">BU23DRAFT_89564</name>
</gene>
<proteinExistence type="predicted"/>
<keyword evidence="2" id="KW-1185">Reference proteome</keyword>
<dbReference type="AlphaFoldDB" id="A0A6A5VEC0"/>
<evidence type="ECO:0000313" key="1">
    <source>
        <dbReference type="EMBL" id="KAF1974719.1"/>
    </source>
</evidence>
<reference evidence="1" key="1">
    <citation type="journal article" date="2020" name="Stud. Mycol.">
        <title>101 Dothideomycetes genomes: a test case for predicting lifestyles and emergence of pathogens.</title>
        <authorList>
            <person name="Haridas S."/>
            <person name="Albert R."/>
            <person name="Binder M."/>
            <person name="Bloem J."/>
            <person name="Labutti K."/>
            <person name="Salamov A."/>
            <person name="Andreopoulos B."/>
            <person name="Baker S."/>
            <person name="Barry K."/>
            <person name="Bills G."/>
            <person name="Bluhm B."/>
            <person name="Cannon C."/>
            <person name="Castanera R."/>
            <person name="Culley D."/>
            <person name="Daum C."/>
            <person name="Ezra D."/>
            <person name="Gonzalez J."/>
            <person name="Henrissat B."/>
            <person name="Kuo A."/>
            <person name="Liang C."/>
            <person name="Lipzen A."/>
            <person name="Lutzoni F."/>
            <person name="Magnuson J."/>
            <person name="Mondo S."/>
            <person name="Nolan M."/>
            <person name="Ohm R."/>
            <person name="Pangilinan J."/>
            <person name="Park H.-J."/>
            <person name="Ramirez L."/>
            <person name="Alfaro M."/>
            <person name="Sun H."/>
            <person name="Tritt A."/>
            <person name="Yoshinaga Y."/>
            <person name="Zwiers L.-H."/>
            <person name="Turgeon B."/>
            <person name="Goodwin S."/>
            <person name="Spatafora J."/>
            <person name="Crous P."/>
            <person name="Grigoriev I."/>
        </authorList>
    </citation>
    <scope>NUCLEOTIDE SEQUENCE</scope>
    <source>
        <strain evidence="1">CBS 107.79</strain>
    </source>
</reference>
<protein>
    <submittedName>
        <fullName evidence="1">Uncharacterized protein</fullName>
    </submittedName>
</protein>
<organism evidence="1 2">
    <name type="scientific">Bimuria novae-zelandiae CBS 107.79</name>
    <dbReference type="NCBI Taxonomy" id="1447943"/>
    <lineage>
        <taxon>Eukaryota</taxon>
        <taxon>Fungi</taxon>
        <taxon>Dikarya</taxon>
        <taxon>Ascomycota</taxon>
        <taxon>Pezizomycotina</taxon>
        <taxon>Dothideomycetes</taxon>
        <taxon>Pleosporomycetidae</taxon>
        <taxon>Pleosporales</taxon>
        <taxon>Massarineae</taxon>
        <taxon>Didymosphaeriaceae</taxon>
        <taxon>Bimuria</taxon>
    </lineage>
</organism>
<sequence length="123" mass="13834">MPRALLPEKASCLMSVVLYNINHCYQRMCLRWLRCAGRPRAQAKARSCHTHPALSLRELRTLSYCSRCLLYWLLDTGVLSFLFVDSQSICLCSLSSLPPPCPPPPLVCVSQMNTMAVSGSQRF</sequence>
<dbReference type="Proteomes" id="UP000800036">
    <property type="component" value="Unassembled WGS sequence"/>
</dbReference>
<accession>A0A6A5VEC0</accession>
<dbReference type="EMBL" id="ML976673">
    <property type="protein sequence ID" value="KAF1974719.1"/>
    <property type="molecule type" value="Genomic_DNA"/>
</dbReference>